<evidence type="ECO:0000256" key="6">
    <source>
        <dbReference type="PIRSR" id="PIRSR606710-2"/>
    </source>
</evidence>
<evidence type="ECO:0000313" key="10">
    <source>
        <dbReference type="Proteomes" id="UP000282759"/>
    </source>
</evidence>
<evidence type="ECO:0000256" key="2">
    <source>
        <dbReference type="ARBA" id="ARBA00009865"/>
    </source>
</evidence>
<keyword evidence="3 7" id="KW-0378">Hydrolase</keyword>
<evidence type="ECO:0000256" key="3">
    <source>
        <dbReference type="ARBA" id="ARBA00022801"/>
    </source>
</evidence>
<evidence type="ECO:0000256" key="7">
    <source>
        <dbReference type="RuleBase" id="RU361187"/>
    </source>
</evidence>
<evidence type="ECO:0000256" key="8">
    <source>
        <dbReference type="SAM" id="SignalP"/>
    </source>
</evidence>
<gene>
    <name evidence="9" type="ORF">EOD41_00390</name>
</gene>
<dbReference type="InterPro" id="IPR023296">
    <property type="entry name" value="Glyco_hydro_beta-prop_sf"/>
</dbReference>
<reference evidence="9 10" key="1">
    <citation type="submission" date="2019-01" db="EMBL/GenBank/DDBJ databases">
        <authorList>
            <person name="Chen W.-M."/>
        </authorList>
    </citation>
    <scope>NUCLEOTIDE SEQUENCE [LARGE SCALE GENOMIC DNA]</scope>
    <source>
        <strain evidence="9 10">YBJ-36</strain>
    </source>
</reference>
<feature type="active site" description="Proton donor" evidence="5">
    <location>
        <position position="200"/>
    </location>
</feature>
<sequence length="311" mass="34681">MKFGLVLTAFIAFAFSGYAQVNNPVIDADFPDPTVIRANGYYYAYATQGESNIQGARSKGLQHWEMLPDVLPKRPVWANEHYWAPHVLYDAGLKKYVMFYSGESTDDKTGKCLGVAFADKPEGPFVDKGTPLICGNGFVNIDPMGIIDPKTKKKLLYWGSGFEPLKVQEMSADWRTFKPGTQPKTVVQPKAEKVYTNLIEGSWVDIQDGKYYLYYSGDNCCGDSANYAVLVARADNPFGPFTTLAKASGKQSSAILEKDETWLAPGHNSIFTDNSGQKWIAYHAIDRKDPKKGRVMLLKKINYINGWPVVK</sequence>
<feature type="chain" id="PRO_5019451529" evidence="8">
    <location>
        <begin position="20"/>
        <end position="311"/>
    </location>
</feature>
<dbReference type="PANTHER" id="PTHR43301:SF3">
    <property type="entry name" value="ARABINAN ENDO-1,5-ALPHA-L-ARABINOSIDASE A-RELATED"/>
    <property type="match status" value="1"/>
</dbReference>
<name>A0A437MXR7_9SPHI</name>
<dbReference type="InterPro" id="IPR050727">
    <property type="entry name" value="GH43_arabinanases"/>
</dbReference>
<evidence type="ECO:0000256" key="5">
    <source>
        <dbReference type="PIRSR" id="PIRSR606710-1"/>
    </source>
</evidence>
<feature type="active site" description="Proton acceptor" evidence="5">
    <location>
        <position position="32"/>
    </location>
</feature>
<dbReference type="OrthoDB" id="9801455at2"/>
<dbReference type="Pfam" id="PF04616">
    <property type="entry name" value="Glyco_hydro_43"/>
    <property type="match status" value="1"/>
</dbReference>
<keyword evidence="10" id="KW-1185">Reference proteome</keyword>
<feature type="site" description="Important for catalytic activity, responsible for pKa modulation of the active site Glu and correct orientation of both the proton donor and substrate" evidence="6">
    <location>
        <position position="142"/>
    </location>
</feature>
<dbReference type="EMBL" id="SACK01000001">
    <property type="protein sequence ID" value="RVU02433.1"/>
    <property type="molecule type" value="Genomic_DNA"/>
</dbReference>
<comment type="similarity">
    <text evidence="2 7">Belongs to the glycosyl hydrolase 43 family.</text>
</comment>
<dbReference type="GO" id="GO:0005975">
    <property type="term" value="P:carbohydrate metabolic process"/>
    <property type="evidence" value="ECO:0007669"/>
    <property type="project" value="InterPro"/>
</dbReference>
<evidence type="ECO:0000256" key="4">
    <source>
        <dbReference type="ARBA" id="ARBA00023295"/>
    </source>
</evidence>
<dbReference type="AlphaFoldDB" id="A0A437MXR7"/>
<keyword evidence="4 7" id="KW-0326">Glycosidase</keyword>
<comment type="caution">
    <text evidence="9">The sequence shown here is derived from an EMBL/GenBank/DDBJ whole genome shotgun (WGS) entry which is preliminary data.</text>
</comment>
<dbReference type="GO" id="GO:0004553">
    <property type="term" value="F:hydrolase activity, hydrolyzing O-glycosyl compounds"/>
    <property type="evidence" value="ECO:0007669"/>
    <property type="project" value="InterPro"/>
</dbReference>
<dbReference type="CDD" id="cd08999">
    <property type="entry name" value="GH43_ABN-like"/>
    <property type="match status" value="1"/>
</dbReference>
<dbReference type="SUPFAM" id="SSF75005">
    <property type="entry name" value="Arabinanase/levansucrase/invertase"/>
    <property type="match status" value="1"/>
</dbReference>
<organism evidence="9 10">
    <name type="scientific">Mucilaginibacter limnophilus</name>
    <dbReference type="NCBI Taxonomy" id="1932778"/>
    <lineage>
        <taxon>Bacteria</taxon>
        <taxon>Pseudomonadati</taxon>
        <taxon>Bacteroidota</taxon>
        <taxon>Sphingobacteriia</taxon>
        <taxon>Sphingobacteriales</taxon>
        <taxon>Sphingobacteriaceae</taxon>
        <taxon>Mucilaginibacter</taxon>
    </lineage>
</organism>
<accession>A0A437MXR7</accession>
<comment type="pathway">
    <text evidence="1">Glycan metabolism; L-arabinan degradation.</text>
</comment>
<protein>
    <submittedName>
        <fullName evidence="9">Glycoside hydrolase</fullName>
    </submittedName>
</protein>
<proteinExistence type="inferred from homology"/>
<dbReference type="Proteomes" id="UP000282759">
    <property type="component" value="Unassembled WGS sequence"/>
</dbReference>
<keyword evidence="8" id="KW-0732">Signal</keyword>
<dbReference type="RefSeq" id="WP_127702809.1">
    <property type="nucleotide sequence ID" value="NZ_SACK01000001.1"/>
</dbReference>
<dbReference type="Gene3D" id="2.115.10.20">
    <property type="entry name" value="Glycosyl hydrolase domain, family 43"/>
    <property type="match status" value="1"/>
</dbReference>
<feature type="signal peptide" evidence="8">
    <location>
        <begin position="1"/>
        <end position="19"/>
    </location>
</feature>
<dbReference type="PANTHER" id="PTHR43301">
    <property type="entry name" value="ARABINAN ENDO-1,5-ALPHA-L-ARABINOSIDASE"/>
    <property type="match status" value="1"/>
</dbReference>
<evidence type="ECO:0000313" key="9">
    <source>
        <dbReference type="EMBL" id="RVU02433.1"/>
    </source>
</evidence>
<evidence type="ECO:0000256" key="1">
    <source>
        <dbReference type="ARBA" id="ARBA00004834"/>
    </source>
</evidence>
<dbReference type="InterPro" id="IPR006710">
    <property type="entry name" value="Glyco_hydro_43"/>
</dbReference>